<accession>A0A182XQI5</accession>
<evidence type="ECO:0000313" key="2">
    <source>
        <dbReference type="EnsemblMetazoa" id="AQUA014124-PA"/>
    </source>
</evidence>
<sequence length="82" mass="9245">VFRAQKPNPFLTTKVTAKFRKHQQQHTVWLGRLLSTPHSGDRSRKNLPPFTTRKSPTRASVCVLRRFFPVGGICGAAFLVTP</sequence>
<evidence type="ECO:0000256" key="1">
    <source>
        <dbReference type="SAM" id="MobiDB-lite"/>
    </source>
</evidence>
<keyword evidence="3" id="KW-1185">Reference proteome</keyword>
<proteinExistence type="predicted"/>
<dbReference type="Proteomes" id="UP000076407">
    <property type="component" value="Unassembled WGS sequence"/>
</dbReference>
<organism evidence="2 3">
    <name type="scientific">Anopheles quadriannulatus</name>
    <name type="common">Mosquito</name>
    <dbReference type="NCBI Taxonomy" id="34691"/>
    <lineage>
        <taxon>Eukaryota</taxon>
        <taxon>Metazoa</taxon>
        <taxon>Ecdysozoa</taxon>
        <taxon>Arthropoda</taxon>
        <taxon>Hexapoda</taxon>
        <taxon>Insecta</taxon>
        <taxon>Pterygota</taxon>
        <taxon>Neoptera</taxon>
        <taxon>Endopterygota</taxon>
        <taxon>Diptera</taxon>
        <taxon>Nematocera</taxon>
        <taxon>Culicoidea</taxon>
        <taxon>Culicidae</taxon>
        <taxon>Anophelinae</taxon>
        <taxon>Anopheles</taxon>
    </lineage>
</organism>
<name>A0A182XQI5_ANOQN</name>
<evidence type="ECO:0000313" key="3">
    <source>
        <dbReference type="Proteomes" id="UP000076407"/>
    </source>
</evidence>
<feature type="region of interest" description="Disordered" evidence="1">
    <location>
        <begin position="34"/>
        <end position="54"/>
    </location>
</feature>
<dbReference type="VEuPathDB" id="VectorBase:AQUA014124"/>
<dbReference type="EnsemblMetazoa" id="AQUA014124-RA">
    <property type="protein sequence ID" value="AQUA014124-PA"/>
    <property type="gene ID" value="AQUA014124"/>
</dbReference>
<reference evidence="2" key="1">
    <citation type="submission" date="2020-05" db="UniProtKB">
        <authorList>
            <consortium name="EnsemblMetazoa"/>
        </authorList>
    </citation>
    <scope>IDENTIFICATION</scope>
    <source>
        <strain evidence="2">SANGQUA</strain>
    </source>
</reference>
<protein>
    <submittedName>
        <fullName evidence="2">Uncharacterized protein</fullName>
    </submittedName>
</protein>
<dbReference type="AlphaFoldDB" id="A0A182XQI5"/>